<name>A0ACB6QR75_9PLEO</name>
<reference evidence="1" key="1">
    <citation type="journal article" date="2020" name="Stud. Mycol.">
        <title>101 Dothideomycetes genomes: a test case for predicting lifestyles and emergence of pathogens.</title>
        <authorList>
            <person name="Haridas S."/>
            <person name="Albert R."/>
            <person name="Binder M."/>
            <person name="Bloem J."/>
            <person name="Labutti K."/>
            <person name="Salamov A."/>
            <person name="Andreopoulos B."/>
            <person name="Baker S."/>
            <person name="Barry K."/>
            <person name="Bills G."/>
            <person name="Bluhm B."/>
            <person name="Cannon C."/>
            <person name="Castanera R."/>
            <person name="Culley D."/>
            <person name="Daum C."/>
            <person name="Ezra D."/>
            <person name="Gonzalez J."/>
            <person name="Henrissat B."/>
            <person name="Kuo A."/>
            <person name="Liang C."/>
            <person name="Lipzen A."/>
            <person name="Lutzoni F."/>
            <person name="Magnuson J."/>
            <person name="Mondo S."/>
            <person name="Nolan M."/>
            <person name="Ohm R."/>
            <person name="Pangilinan J."/>
            <person name="Park H.-J."/>
            <person name="Ramirez L."/>
            <person name="Alfaro M."/>
            <person name="Sun H."/>
            <person name="Tritt A."/>
            <person name="Yoshinaga Y."/>
            <person name="Zwiers L.-H."/>
            <person name="Turgeon B."/>
            <person name="Goodwin S."/>
            <person name="Spatafora J."/>
            <person name="Crous P."/>
            <person name="Grigoriev I."/>
        </authorList>
    </citation>
    <scope>NUCLEOTIDE SEQUENCE</scope>
    <source>
        <strain evidence="1">ATCC 200398</strain>
    </source>
</reference>
<evidence type="ECO:0000313" key="1">
    <source>
        <dbReference type="EMBL" id="KAF2469503.1"/>
    </source>
</evidence>
<accession>A0ACB6QR75</accession>
<evidence type="ECO:0000313" key="2">
    <source>
        <dbReference type="Proteomes" id="UP000799755"/>
    </source>
</evidence>
<keyword evidence="2" id="KW-1185">Reference proteome</keyword>
<comment type="caution">
    <text evidence="1">The sequence shown here is derived from an EMBL/GenBank/DDBJ whole genome shotgun (WGS) entry which is preliminary data.</text>
</comment>
<dbReference type="EMBL" id="MU003512">
    <property type="protein sequence ID" value="KAF2469503.1"/>
    <property type="molecule type" value="Genomic_DNA"/>
</dbReference>
<organism evidence="1 2">
    <name type="scientific">Lindgomyces ingoldianus</name>
    <dbReference type="NCBI Taxonomy" id="673940"/>
    <lineage>
        <taxon>Eukaryota</taxon>
        <taxon>Fungi</taxon>
        <taxon>Dikarya</taxon>
        <taxon>Ascomycota</taxon>
        <taxon>Pezizomycotina</taxon>
        <taxon>Dothideomycetes</taxon>
        <taxon>Pleosporomycetidae</taxon>
        <taxon>Pleosporales</taxon>
        <taxon>Lindgomycetaceae</taxon>
        <taxon>Lindgomyces</taxon>
    </lineage>
</organism>
<protein>
    <submittedName>
        <fullName evidence="1">Uncharacterized protein</fullName>
    </submittedName>
</protein>
<sequence>MYLLNRLFVVPNRCNSTSRTLLRKHSTAFRISTKTSRRATVGETVGNHLTEFIMNIETRQEYRLKVNNANELLIQRCIKNRVTLRGLTSTTSMDRCAGKVKLLPRQFQGIFDLLLDGQVKRYPRSRISKGGADAKPYGSFRQYMATMHQPCNYRVSGKGLLMSRRRRLSIESQFIGQLARETSTNPHFGTLD</sequence>
<proteinExistence type="predicted"/>
<gene>
    <name evidence="1" type="ORF">BDR25DRAFT_356723</name>
</gene>
<dbReference type="Proteomes" id="UP000799755">
    <property type="component" value="Unassembled WGS sequence"/>
</dbReference>